<dbReference type="Proteomes" id="UP001597304">
    <property type="component" value="Unassembled WGS sequence"/>
</dbReference>
<dbReference type="EMBL" id="JBHUEJ010000002">
    <property type="protein sequence ID" value="MFD1709074.1"/>
    <property type="molecule type" value="Genomic_DNA"/>
</dbReference>
<proteinExistence type="predicted"/>
<name>A0ABW4KPI0_9BURK</name>
<dbReference type="RefSeq" id="WP_147914180.1">
    <property type="nucleotide sequence ID" value="NZ_JBHUEJ010000002.1"/>
</dbReference>
<evidence type="ECO:0000313" key="3">
    <source>
        <dbReference type="EMBL" id="MFD1709074.1"/>
    </source>
</evidence>
<feature type="region of interest" description="Disordered" evidence="1">
    <location>
        <begin position="847"/>
        <end position="884"/>
    </location>
</feature>
<accession>A0ABW4KPI0</accession>
<feature type="region of interest" description="Disordered" evidence="1">
    <location>
        <begin position="385"/>
        <end position="425"/>
    </location>
</feature>
<feature type="domain" description="Virulence-associated protein E-like" evidence="2">
    <location>
        <begin position="537"/>
        <end position="759"/>
    </location>
</feature>
<dbReference type="PANTHER" id="PTHR34985:SF1">
    <property type="entry name" value="SLR0554 PROTEIN"/>
    <property type="match status" value="1"/>
</dbReference>
<evidence type="ECO:0000313" key="4">
    <source>
        <dbReference type="Proteomes" id="UP001597304"/>
    </source>
</evidence>
<sequence>MNQSRAPLPPINFAALADALLARADALVAAWLPGGHREGHEYKCGSLSGGKGSSCSINLTTGAWADFATDEKGGDLIGLYKAIHGLADMGKAAVQVARDEGLEDVAGVQRDTQHQRAERPPAPPAPPAPLRPRESWQTLLPVPDFAPAPTFSHYHRGADTIARKATYRVGGQLLGYVVRFRTSDGGKDDIPYTFCQSAADGAAKWQWRQFDEPRPLFLPGGELPTREGEPPRTVVLVEGERKAEMLQALLDGGAPGVYVVASWPGGSKAWDKALWSWVAGCTVVAWPDCDSQREQLTTAERKACGDDPVALEVARAAKPFKPADKQPGLLAMRRIGWLLTREHGCAVSILPIDEPGVRKSGWDAADAIEEGWDFDRVLKYFGQAQPLPPDPDAAAPEPAPGAGGGGEPPKKIEGPVGTADGDDVGSSRPMPWWLAPYWDDVKERWLVSRKLVIRALEEDPALAGVLGANQLTNTIDARRDWPWPHGKAGPVRASTELMLGAYLSRTYGLPSIARAALAEGIETVAFSNPFHPVREYLAGLAWDGKPRLAKWLMFVIGETPDTLPPRVAEYLALVGQYFVMGLVARVLDPGCKFDYCLVLEGKGGRYKSTALKTLVGKAFFSDTRFDVQKNKEAQEQVQGVWLYELGELAHFNKAGVDEIKAFVSSEVDRYRPAYGKQVDSFPRQCVLAATTNNRKYLRDKTGNRRFWPVPVAHVMNVAWIERWRDQLFAEAQALYLAGERYWPDEDTEERLFVPMQQERLVVDAIEEELLRLLTRSPGVQGSEAEINELTAHVSVAQLIKALGVDVGKANAGLQSQIRAWLDQEGWDQKKVPVGPVRLMRYVRPARWPEPELDGDEGAPPDVPPAGDAGAVVTANATGADDEPF</sequence>
<feature type="compositionally biased region" description="Pro residues" evidence="1">
    <location>
        <begin position="120"/>
        <end position="130"/>
    </location>
</feature>
<evidence type="ECO:0000259" key="2">
    <source>
        <dbReference type="Pfam" id="PF05272"/>
    </source>
</evidence>
<evidence type="ECO:0000256" key="1">
    <source>
        <dbReference type="SAM" id="MobiDB-lite"/>
    </source>
</evidence>
<feature type="region of interest" description="Disordered" evidence="1">
    <location>
        <begin position="108"/>
        <end position="133"/>
    </location>
</feature>
<gene>
    <name evidence="3" type="ORF">ACFSF0_00485</name>
</gene>
<protein>
    <submittedName>
        <fullName evidence="3">VapE domain-containing protein</fullName>
    </submittedName>
</protein>
<keyword evidence="4" id="KW-1185">Reference proteome</keyword>
<dbReference type="Pfam" id="PF05272">
    <property type="entry name" value="VapE-like_dom"/>
    <property type="match status" value="1"/>
</dbReference>
<comment type="caution">
    <text evidence="3">The sequence shown here is derived from an EMBL/GenBank/DDBJ whole genome shotgun (WGS) entry which is preliminary data.</text>
</comment>
<feature type="compositionally biased region" description="Low complexity" evidence="1">
    <location>
        <begin position="864"/>
        <end position="878"/>
    </location>
</feature>
<dbReference type="PANTHER" id="PTHR34985">
    <property type="entry name" value="SLR0554 PROTEIN"/>
    <property type="match status" value="1"/>
</dbReference>
<organism evidence="3 4">
    <name type="scientific">Ottowia flava</name>
    <dbReference type="NCBI Taxonomy" id="2675430"/>
    <lineage>
        <taxon>Bacteria</taxon>
        <taxon>Pseudomonadati</taxon>
        <taxon>Pseudomonadota</taxon>
        <taxon>Betaproteobacteria</taxon>
        <taxon>Burkholderiales</taxon>
        <taxon>Comamonadaceae</taxon>
        <taxon>Ottowia</taxon>
    </lineage>
</organism>
<dbReference type="InterPro" id="IPR007936">
    <property type="entry name" value="VapE-like_dom"/>
</dbReference>
<reference evidence="4" key="1">
    <citation type="journal article" date="2019" name="Int. J. Syst. Evol. Microbiol.">
        <title>The Global Catalogue of Microorganisms (GCM) 10K type strain sequencing project: providing services to taxonomists for standard genome sequencing and annotation.</title>
        <authorList>
            <consortium name="The Broad Institute Genomics Platform"/>
            <consortium name="The Broad Institute Genome Sequencing Center for Infectious Disease"/>
            <person name="Wu L."/>
            <person name="Ma J."/>
        </authorList>
    </citation>
    <scope>NUCLEOTIDE SEQUENCE [LARGE SCALE GENOMIC DNA]</scope>
    <source>
        <strain evidence="4">LMG 29247</strain>
    </source>
</reference>